<dbReference type="EMBL" id="JAFCMP010000539">
    <property type="protein sequence ID" value="KAG5176193.1"/>
    <property type="molecule type" value="Genomic_DNA"/>
</dbReference>
<sequence length="296" mass="32803">MNRELQILTTPRLHVLQTVPHDIMACTCSDDAESLTSQSLWLNCLFSRCNDLPCMSHSYRTSDQWRASCVSIVTKHTYKAVIDALKAEIEVISAAIKMLPRMAKVIRLQDDTSHLLERVVAIQLHQKEEQEQEEQEQRQRGGKAVTTPPFQTADVCACISSFCGPGHWLFLASVNKTFKAAYMRYLVNELGINFLFKTSAHAAVQTSTTHSWATEVTNNNSTINANISYRHMDENDAGFAYIKSALGGAWISLTWSTNTSSAVSDSSSGRSVAQYPLAACTSWRRCANAVTDSVGL</sequence>
<name>A0A835YTC7_9STRA</name>
<evidence type="ECO:0000313" key="1">
    <source>
        <dbReference type="EMBL" id="KAG5176193.1"/>
    </source>
</evidence>
<keyword evidence="2" id="KW-1185">Reference proteome</keyword>
<reference evidence="1" key="1">
    <citation type="submission" date="2021-02" db="EMBL/GenBank/DDBJ databases">
        <title>First Annotated Genome of the Yellow-green Alga Tribonema minus.</title>
        <authorList>
            <person name="Mahan K.M."/>
        </authorList>
    </citation>
    <scope>NUCLEOTIDE SEQUENCE</scope>
    <source>
        <strain evidence="1">UTEX B ZZ1240</strain>
    </source>
</reference>
<evidence type="ECO:0000313" key="2">
    <source>
        <dbReference type="Proteomes" id="UP000664859"/>
    </source>
</evidence>
<organism evidence="1 2">
    <name type="scientific">Tribonema minus</name>
    <dbReference type="NCBI Taxonomy" id="303371"/>
    <lineage>
        <taxon>Eukaryota</taxon>
        <taxon>Sar</taxon>
        <taxon>Stramenopiles</taxon>
        <taxon>Ochrophyta</taxon>
        <taxon>PX clade</taxon>
        <taxon>Xanthophyceae</taxon>
        <taxon>Tribonematales</taxon>
        <taxon>Tribonemataceae</taxon>
        <taxon>Tribonema</taxon>
    </lineage>
</organism>
<dbReference type="AlphaFoldDB" id="A0A835YTC7"/>
<dbReference type="Proteomes" id="UP000664859">
    <property type="component" value="Unassembled WGS sequence"/>
</dbReference>
<gene>
    <name evidence="1" type="ORF">JKP88DRAFT_249615</name>
</gene>
<accession>A0A835YTC7</accession>
<comment type="caution">
    <text evidence="1">The sequence shown here is derived from an EMBL/GenBank/DDBJ whole genome shotgun (WGS) entry which is preliminary data.</text>
</comment>
<proteinExistence type="predicted"/>
<protein>
    <submittedName>
        <fullName evidence="1">Uncharacterized protein</fullName>
    </submittedName>
</protein>